<accession>A0AB39RX89</accession>
<reference evidence="1" key="1">
    <citation type="submission" date="2024-07" db="EMBL/GenBank/DDBJ databases">
        <authorList>
            <person name="Yu S.T."/>
        </authorList>
    </citation>
    <scope>NUCLEOTIDE SEQUENCE</scope>
    <source>
        <strain evidence="1">R35</strain>
    </source>
</reference>
<dbReference type="SUPFAM" id="SSF55486">
    <property type="entry name" value="Metalloproteases ('zincins'), catalytic domain"/>
    <property type="match status" value="1"/>
</dbReference>
<dbReference type="AlphaFoldDB" id="A0AB39RX89"/>
<evidence type="ECO:0008006" key="2">
    <source>
        <dbReference type="Google" id="ProtNLM"/>
    </source>
</evidence>
<sequence length="249" mass="28275">MASTGLVTPLGQVWDHMASTYPDIYGFKNYGFDQIMANKGSINYCVRWDSDNPVTATLRDRIESTLQKQFGKWMAALTEDGKGYNQWPYAKVSVKVVGWAVKDRSTLKWTDDSVDIYAGNLDEGGAPQCAPPCGRFFHQDGDYSQCPGKEERHYDQSLWLTKGMGFGGAGGDWGQRVDQEYFTDALDEENLHIYLHEVGHTFGLDDFYDWTPTGVGGFIMNAGSATEITEFDKWMVRDFWRHIKSRYGY</sequence>
<name>A0AB39RX89_9ACTN</name>
<protein>
    <recommendedName>
        <fullName evidence="2">Cellulose-binding protein</fullName>
    </recommendedName>
</protein>
<proteinExistence type="predicted"/>
<dbReference type="PANTHER" id="PTHR35606:SF4">
    <property type="entry name" value="CELLULOSE-BINDING FAMILY II PROTEIN"/>
    <property type="match status" value="1"/>
</dbReference>
<gene>
    <name evidence="1" type="ORF">AB5J50_03430</name>
</gene>
<dbReference type="PANTHER" id="PTHR35606">
    <property type="entry name" value="CELLULOSE-BINDING FAMILY II PROTEIN"/>
    <property type="match status" value="1"/>
</dbReference>
<dbReference type="EMBL" id="CP163440">
    <property type="protein sequence ID" value="XDQ59882.1"/>
    <property type="molecule type" value="Genomic_DNA"/>
</dbReference>
<dbReference type="RefSeq" id="WP_369254742.1">
    <property type="nucleotide sequence ID" value="NZ_CP163440.1"/>
</dbReference>
<evidence type="ECO:0000313" key="1">
    <source>
        <dbReference type="EMBL" id="XDQ59882.1"/>
    </source>
</evidence>
<organism evidence="1">
    <name type="scientific">Streptomyces sp. R35</name>
    <dbReference type="NCBI Taxonomy" id="3238630"/>
    <lineage>
        <taxon>Bacteria</taxon>
        <taxon>Bacillati</taxon>
        <taxon>Actinomycetota</taxon>
        <taxon>Actinomycetes</taxon>
        <taxon>Kitasatosporales</taxon>
        <taxon>Streptomycetaceae</taxon>
        <taxon>Streptomyces</taxon>
    </lineage>
</organism>